<dbReference type="CDD" id="cd17394">
    <property type="entry name" value="MFS_FucP_like"/>
    <property type="match status" value="1"/>
</dbReference>
<comment type="subcellular location">
    <subcellularLocation>
        <location evidence="1">Cell inner membrane</location>
        <topology evidence="1">Multi-pass membrane protein</topology>
    </subcellularLocation>
</comment>
<dbReference type="EMBL" id="VDCS01000003">
    <property type="protein sequence ID" value="TNJ46050.1"/>
    <property type="molecule type" value="Genomic_DNA"/>
</dbReference>
<feature type="transmembrane region" description="Helical" evidence="6">
    <location>
        <begin position="248"/>
        <end position="273"/>
    </location>
</feature>
<feature type="transmembrane region" description="Helical" evidence="6">
    <location>
        <begin position="340"/>
        <end position="362"/>
    </location>
</feature>
<reference evidence="7 8" key="1">
    <citation type="submission" date="2019-05" db="EMBL/GenBank/DDBJ databases">
        <title>Tamlana fucoidanivorans sp. nov., isolated from the surface of algae collected from Fujian province in China.</title>
        <authorList>
            <person name="Li J."/>
        </authorList>
    </citation>
    <scope>NUCLEOTIDE SEQUENCE [LARGE SCALE GENOMIC DNA]</scope>
    <source>
        <strain evidence="7 8">CW2-9</strain>
    </source>
</reference>
<organism evidence="7 8">
    <name type="scientific">Allotamlana fucoidanivorans</name>
    <dbReference type="NCBI Taxonomy" id="2583814"/>
    <lineage>
        <taxon>Bacteria</taxon>
        <taxon>Pseudomonadati</taxon>
        <taxon>Bacteroidota</taxon>
        <taxon>Flavobacteriia</taxon>
        <taxon>Flavobacteriales</taxon>
        <taxon>Flavobacteriaceae</taxon>
        <taxon>Allotamlana</taxon>
    </lineage>
</organism>
<evidence type="ECO:0000256" key="4">
    <source>
        <dbReference type="ARBA" id="ARBA00022989"/>
    </source>
</evidence>
<feature type="transmembrane region" description="Helical" evidence="6">
    <location>
        <begin position="146"/>
        <end position="172"/>
    </location>
</feature>
<dbReference type="InterPro" id="IPR050375">
    <property type="entry name" value="MFS_TsgA-like"/>
</dbReference>
<dbReference type="PANTHER" id="PTHR43702:SF11">
    <property type="entry name" value="L-FUCOSE-PROTON SYMPORTER"/>
    <property type="match status" value="1"/>
</dbReference>
<evidence type="ECO:0000256" key="6">
    <source>
        <dbReference type="SAM" id="Phobius"/>
    </source>
</evidence>
<feature type="transmembrane region" description="Helical" evidence="6">
    <location>
        <begin position="316"/>
        <end position="334"/>
    </location>
</feature>
<dbReference type="NCBIfam" id="TIGR00885">
    <property type="entry name" value="fucP"/>
    <property type="match status" value="1"/>
</dbReference>
<evidence type="ECO:0000313" key="8">
    <source>
        <dbReference type="Proteomes" id="UP000308713"/>
    </source>
</evidence>
<evidence type="ECO:0000256" key="2">
    <source>
        <dbReference type="ARBA" id="ARBA00022475"/>
    </source>
</evidence>
<accession>A0A5C4SPI9</accession>
<feature type="transmembrane region" description="Helical" evidence="6">
    <location>
        <begin position="198"/>
        <end position="222"/>
    </location>
</feature>
<keyword evidence="8" id="KW-1185">Reference proteome</keyword>
<dbReference type="InterPro" id="IPR011701">
    <property type="entry name" value="MFS"/>
</dbReference>
<dbReference type="GO" id="GO:0015535">
    <property type="term" value="F:fucose:proton symporter activity"/>
    <property type="evidence" value="ECO:0007669"/>
    <property type="project" value="InterPro"/>
</dbReference>
<name>A0A5C4SPI9_9FLAO</name>
<dbReference type="RefSeq" id="WP_139695064.1">
    <property type="nucleotide sequence ID" value="NZ_CP074074.1"/>
</dbReference>
<keyword evidence="2" id="KW-1003">Cell membrane</keyword>
<keyword evidence="3 6" id="KW-0812">Transmembrane</keyword>
<feature type="transmembrane region" description="Helical" evidence="6">
    <location>
        <begin position="413"/>
        <end position="432"/>
    </location>
</feature>
<dbReference type="SUPFAM" id="SSF103473">
    <property type="entry name" value="MFS general substrate transporter"/>
    <property type="match status" value="1"/>
</dbReference>
<dbReference type="Proteomes" id="UP000308713">
    <property type="component" value="Unassembled WGS sequence"/>
</dbReference>
<keyword evidence="4 6" id="KW-1133">Transmembrane helix</keyword>
<dbReference type="AlphaFoldDB" id="A0A5C4SPI9"/>
<feature type="transmembrane region" description="Helical" evidence="6">
    <location>
        <begin position="51"/>
        <end position="76"/>
    </location>
</feature>
<dbReference type="InterPro" id="IPR005275">
    <property type="entry name" value="Lfuc_symporter_FucP"/>
</dbReference>
<feature type="transmembrane region" description="Helical" evidence="6">
    <location>
        <begin position="83"/>
        <end position="102"/>
    </location>
</feature>
<sequence>MSKTKNIPVVRKELLFPFIIITSLFALWGIANDLTNPMVSAFKKVMPELSNVQASLVQFAFYFGYFFMALPAALFIRKYSYKSGIILGLSFYALGAFLFYPAAANEEFNFFLISLWVITCGLAFLETTSNPLILALGDKETATQRLNLAQAFNPIGSLTGMIIAQVFVIGALRSDDYTEEAYKALSSEELAAVRENDLGIISVPYIALGVLVLVIMGIIIATKMPKTADEDKMSLSESFKKLKVNKNYIFGVIAQAFYVGAQIMCWTYIFQYVDNINETHGTDYTATYFNVAAMISFLTGRWIGTALMKKVNPSRLLMLFGIGGVIMCAGTILLSGLAGLISLVAISVFMSIMFPTIYGIALKDMGDEAKIGSAGLVMAIVGGALMPVLQGSILDWGGSGFADVQVLGFIPEVNFSFILPLICLAVVAFYGFTSYKRNLKNS</sequence>
<keyword evidence="5 6" id="KW-0472">Membrane</keyword>
<evidence type="ECO:0000256" key="3">
    <source>
        <dbReference type="ARBA" id="ARBA00022692"/>
    </source>
</evidence>
<feature type="transmembrane region" description="Helical" evidence="6">
    <location>
        <begin position="14"/>
        <end position="31"/>
    </location>
</feature>
<dbReference type="Pfam" id="PF07690">
    <property type="entry name" value="MFS_1"/>
    <property type="match status" value="1"/>
</dbReference>
<evidence type="ECO:0000256" key="1">
    <source>
        <dbReference type="ARBA" id="ARBA00004429"/>
    </source>
</evidence>
<evidence type="ECO:0000256" key="5">
    <source>
        <dbReference type="ARBA" id="ARBA00023136"/>
    </source>
</evidence>
<feature type="transmembrane region" description="Helical" evidence="6">
    <location>
        <begin position="285"/>
        <end position="304"/>
    </location>
</feature>
<dbReference type="InterPro" id="IPR036259">
    <property type="entry name" value="MFS_trans_sf"/>
</dbReference>
<feature type="transmembrane region" description="Helical" evidence="6">
    <location>
        <begin position="374"/>
        <end position="393"/>
    </location>
</feature>
<dbReference type="OrthoDB" id="9795150at2"/>
<dbReference type="Gene3D" id="1.20.1250.20">
    <property type="entry name" value="MFS general substrate transporter like domains"/>
    <property type="match status" value="2"/>
</dbReference>
<proteinExistence type="predicted"/>
<gene>
    <name evidence="7" type="primary">fucP</name>
    <name evidence="7" type="ORF">FGF67_03375</name>
</gene>
<comment type="caution">
    <text evidence="7">The sequence shown here is derived from an EMBL/GenBank/DDBJ whole genome shotgun (WGS) entry which is preliminary data.</text>
</comment>
<dbReference type="PANTHER" id="PTHR43702">
    <property type="entry name" value="L-FUCOSE-PROTON SYMPORTER"/>
    <property type="match status" value="1"/>
</dbReference>
<dbReference type="GO" id="GO:0005886">
    <property type="term" value="C:plasma membrane"/>
    <property type="evidence" value="ECO:0007669"/>
    <property type="project" value="UniProtKB-SubCell"/>
</dbReference>
<protein>
    <submittedName>
        <fullName evidence="7">L-fucose:H+ symporter permease</fullName>
    </submittedName>
</protein>
<evidence type="ECO:0000313" key="7">
    <source>
        <dbReference type="EMBL" id="TNJ46050.1"/>
    </source>
</evidence>